<evidence type="ECO:0000313" key="2">
    <source>
        <dbReference type="EMBL" id="CDP06405.1"/>
    </source>
</evidence>
<evidence type="ECO:0000256" key="1">
    <source>
        <dbReference type="SAM" id="MobiDB-lite"/>
    </source>
</evidence>
<dbReference type="STRING" id="49390.A0A068UCX2"/>
<accession>A0A068UCX2</accession>
<sequence length="265" mass="29134">MLFAPAASPSFVAHFPVRYYHYFYCEVPRAKKDKIKMLSNGPDFPKKMSLFHIQPDDKFFSRLVSKENASANPSFRVYYGDLSGAVPFTWETRPGTPKHTSFSDSTSLPPLTPPPSYHTNTSHSRSTDKSTKKQPRSKLVLRSLLARMISLNRAEYLASPPSSLSSLSSLSSFRSSSHSSSFSGTITPSSFRGRRRRFSSWGSSLDDEGEDDHLQMPSGSGSPKSRFCFPARRSTISGGNDQGGNSVAVVTRKKNLLSIIGCGSG</sequence>
<organism evidence="2 3">
    <name type="scientific">Coffea canephora</name>
    <name type="common">Robusta coffee</name>
    <dbReference type="NCBI Taxonomy" id="49390"/>
    <lineage>
        <taxon>Eukaryota</taxon>
        <taxon>Viridiplantae</taxon>
        <taxon>Streptophyta</taxon>
        <taxon>Embryophyta</taxon>
        <taxon>Tracheophyta</taxon>
        <taxon>Spermatophyta</taxon>
        <taxon>Magnoliopsida</taxon>
        <taxon>eudicotyledons</taxon>
        <taxon>Gunneridae</taxon>
        <taxon>Pentapetalae</taxon>
        <taxon>asterids</taxon>
        <taxon>lamiids</taxon>
        <taxon>Gentianales</taxon>
        <taxon>Rubiaceae</taxon>
        <taxon>Ixoroideae</taxon>
        <taxon>Gardenieae complex</taxon>
        <taxon>Bertiereae - Coffeeae clade</taxon>
        <taxon>Coffeeae</taxon>
        <taxon>Coffea</taxon>
    </lineage>
</organism>
<dbReference type="PANTHER" id="PTHR33257:SF4">
    <property type="entry name" value="EXPRESSED PROTEIN"/>
    <property type="match status" value="1"/>
</dbReference>
<feature type="compositionally biased region" description="Low complexity" evidence="1">
    <location>
        <begin position="100"/>
        <end position="109"/>
    </location>
</feature>
<gene>
    <name evidence="2" type="ORF">GSCOC_T00023237001</name>
</gene>
<feature type="compositionally biased region" description="Low complexity" evidence="1">
    <location>
        <begin position="168"/>
        <end position="191"/>
    </location>
</feature>
<dbReference type="OrthoDB" id="691043at2759"/>
<dbReference type="AlphaFoldDB" id="A0A068UCX2"/>
<protein>
    <submittedName>
        <fullName evidence="2">Uncharacterized protein</fullName>
    </submittedName>
</protein>
<dbReference type="EMBL" id="HG739106">
    <property type="protein sequence ID" value="CDP06405.1"/>
    <property type="molecule type" value="Genomic_DNA"/>
</dbReference>
<proteinExistence type="predicted"/>
<dbReference type="InParanoid" id="A0A068UCX2"/>
<dbReference type="PANTHER" id="PTHR33257">
    <property type="entry name" value="OS05G0165500 PROTEIN"/>
    <property type="match status" value="1"/>
</dbReference>
<feature type="region of interest" description="Disordered" evidence="1">
    <location>
        <begin position="168"/>
        <end position="226"/>
    </location>
</feature>
<keyword evidence="3" id="KW-1185">Reference proteome</keyword>
<dbReference type="OMA" id="ESAQVQC"/>
<dbReference type="Proteomes" id="UP000295252">
    <property type="component" value="Chromosome VIII"/>
</dbReference>
<feature type="region of interest" description="Disordered" evidence="1">
    <location>
        <begin position="97"/>
        <end position="137"/>
    </location>
</feature>
<reference evidence="3" key="1">
    <citation type="journal article" date="2014" name="Science">
        <title>The coffee genome provides insight into the convergent evolution of caffeine biosynthesis.</title>
        <authorList>
            <person name="Denoeud F."/>
            <person name="Carretero-Paulet L."/>
            <person name="Dereeper A."/>
            <person name="Droc G."/>
            <person name="Guyot R."/>
            <person name="Pietrella M."/>
            <person name="Zheng C."/>
            <person name="Alberti A."/>
            <person name="Anthony F."/>
            <person name="Aprea G."/>
            <person name="Aury J.M."/>
            <person name="Bento P."/>
            <person name="Bernard M."/>
            <person name="Bocs S."/>
            <person name="Campa C."/>
            <person name="Cenci A."/>
            <person name="Combes M.C."/>
            <person name="Crouzillat D."/>
            <person name="Da Silva C."/>
            <person name="Daddiego L."/>
            <person name="De Bellis F."/>
            <person name="Dussert S."/>
            <person name="Garsmeur O."/>
            <person name="Gayraud T."/>
            <person name="Guignon V."/>
            <person name="Jahn K."/>
            <person name="Jamilloux V."/>
            <person name="Joet T."/>
            <person name="Labadie K."/>
            <person name="Lan T."/>
            <person name="Leclercq J."/>
            <person name="Lepelley M."/>
            <person name="Leroy T."/>
            <person name="Li L.T."/>
            <person name="Librado P."/>
            <person name="Lopez L."/>
            <person name="Munoz A."/>
            <person name="Noel B."/>
            <person name="Pallavicini A."/>
            <person name="Perrotta G."/>
            <person name="Poncet V."/>
            <person name="Pot D."/>
            <person name="Priyono X."/>
            <person name="Rigoreau M."/>
            <person name="Rouard M."/>
            <person name="Rozas J."/>
            <person name="Tranchant-Dubreuil C."/>
            <person name="VanBuren R."/>
            <person name="Zhang Q."/>
            <person name="Andrade A.C."/>
            <person name="Argout X."/>
            <person name="Bertrand B."/>
            <person name="de Kochko A."/>
            <person name="Graziosi G."/>
            <person name="Henry R.J."/>
            <person name="Jayarama X."/>
            <person name="Ming R."/>
            <person name="Nagai C."/>
            <person name="Rounsley S."/>
            <person name="Sankoff D."/>
            <person name="Giuliano G."/>
            <person name="Albert V.A."/>
            <person name="Wincker P."/>
            <person name="Lashermes P."/>
        </authorList>
    </citation>
    <scope>NUCLEOTIDE SEQUENCE [LARGE SCALE GENOMIC DNA]</scope>
    <source>
        <strain evidence="3">cv. DH200-94</strain>
    </source>
</reference>
<name>A0A068UCX2_COFCA</name>
<dbReference type="Gramene" id="CDP06405">
    <property type="protein sequence ID" value="CDP06405"/>
    <property type="gene ID" value="GSCOC_T00023237001"/>
</dbReference>
<evidence type="ECO:0000313" key="3">
    <source>
        <dbReference type="Proteomes" id="UP000295252"/>
    </source>
</evidence>